<name>A0AAV9XH24_9PEZI</name>
<dbReference type="PANTHER" id="PTHR42047:SF1">
    <property type="entry name" value="PROTEIN, PUTATIVE (AFU_ORTHOLOGUE AFUA_6G03560)-RELATED"/>
    <property type="match status" value="1"/>
</dbReference>
<reference evidence="1 2" key="1">
    <citation type="submission" date="2019-10" db="EMBL/GenBank/DDBJ databases">
        <authorList>
            <person name="Palmer J.M."/>
        </authorList>
    </citation>
    <scope>NUCLEOTIDE SEQUENCE [LARGE SCALE GENOMIC DNA]</scope>
    <source>
        <strain evidence="1 2">TWF694</strain>
    </source>
</reference>
<keyword evidence="2" id="KW-1185">Reference proteome</keyword>
<gene>
    <name evidence="1" type="ORF">TWF694_007215</name>
</gene>
<dbReference type="AlphaFoldDB" id="A0AAV9XH24"/>
<dbReference type="InterPro" id="IPR052820">
    <property type="entry name" value="PhiA_domain"/>
</dbReference>
<protein>
    <submittedName>
        <fullName evidence="1">Uncharacterized protein</fullName>
    </submittedName>
</protein>
<dbReference type="EMBL" id="JAVHJO010000003">
    <property type="protein sequence ID" value="KAK6541403.1"/>
    <property type="molecule type" value="Genomic_DNA"/>
</dbReference>
<comment type="caution">
    <text evidence="1">The sequence shown here is derived from an EMBL/GenBank/DDBJ whole genome shotgun (WGS) entry which is preliminary data.</text>
</comment>
<proteinExistence type="predicted"/>
<dbReference type="PANTHER" id="PTHR42047">
    <property type="entry name" value="PROTEIN, PUTATIVE (AFU_ORTHOLOGUE AFUA_6G03560)-RELATED"/>
    <property type="match status" value="1"/>
</dbReference>
<evidence type="ECO:0000313" key="1">
    <source>
        <dbReference type="EMBL" id="KAK6541403.1"/>
    </source>
</evidence>
<evidence type="ECO:0000313" key="2">
    <source>
        <dbReference type="Proteomes" id="UP001365542"/>
    </source>
</evidence>
<dbReference type="Proteomes" id="UP001365542">
    <property type="component" value="Unassembled WGS sequence"/>
</dbReference>
<organism evidence="1 2">
    <name type="scientific">Orbilia ellipsospora</name>
    <dbReference type="NCBI Taxonomy" id="2528407"/>
    <lineage>
        <taxon>Eukaryota</taxon>
        <taxon>Fungi</taxon>
        <taxon>Dikarya</taxon>
        <taxon>Ascomycota</taxon>
        <taxon>Pezizomycotina</taxon>
        <taxon>Orbiliomycetes</taxon>
        <taxon>Orbiliales</taxon>
        <taxon>Orbiliaceae</taxon>
        <taxon>Orbilia</taxon>
    </lineage>
</organism>
<sequence>MLLRKNNISSRPLSDTSHQALVYETNRIMVSFKTTALIFSLASVVSSLPWDNRGMIATVLEDTLDPTQFGKLHGQVIHAAAGKFWIGAATAATCPPANPGCTTTKDTVIHVWLETTMSLDTTAANKIFKDPTGALLYTAPNAMTPGSVTRGFRVKVGTFGGNYVYHEKGGNWIACPILKGRAPYQVFFEQSPILDMDTPTGRRADCLGISISIESYTGPTPAAYQYTPGAPS</sequence>
<accession>A0AAV9XH24</accession>